<organism evidence="1 2">
    <name type="scientific">Rhizopogon vesiculosus</name>
    <dbReference type="NCBI Taxonomy" id="180088"/>
    <lineage>
        <taxon>Eukaryota</taxon>
        <taxon>Fungi</taxon>
        <taxon>Dikarya</taxon>
        <taxon>Basidiomycota</taxon>
        <taxon>Agaricomycotina</taxon>
        <taxon>Agaricomycetes</taxon>
        <taxon>Agaricomycetidae</taxon>
        <taxon>Boletales</taxon>
        <taxon>Suillineae</taxon>
        <taxon>Rhizopogonaceae</taxon>
        <taxon>Rhizopogon</taxon>
    </lineage>
</organism>
<sequence length="135" mass="15249">MYSELVSTSQASWTSNLKGNLRWMAPELLGEREDGSPVRPSKESDTFSFGGIMLQVCLVNFRPRDEIVNSASRSSPTKFLTITSQMMQPSSDAYTPWKNLLELVILRSPTSIGIFWNSVGQLNRRSVHRPRDLLT</sequence>
<dbReference type="SUPFAM" id="SSF56112">
    <property type="entry name" value="Protein kinase-like (PK-like)"/>
    <property type="match status" value="1"/>
</dbReference>
<name>A0A1J8QNN5_9AGAM</name>
<evidence type="ECO:0008006" key="3">
    <source>
        <dbReference type="Google" id="ProtNLM"/>
    </source>
</evidence>
<accession>A0A1J8QNN5</accession>
<comment type="caution">
    <text evidence="1">The sequence shown here is derived from an EMBL/GenBank/DDBJ whole genome shotgun (WGS) entry which is preliminary data.</text>
</comment>
<dbReference type="AlphaFoldDB" id="A0A1J8QNN5"/>
<dbReference type="Gene3D" id="1.10.510.10">
    <property type="entry name" value="Transferase(Phosphotransferase) domain 1"/>
    <property type="match status" value="1"/>
</dbReference>
<dbReference type="OrthoDB" id="346907at2759"/>
<keyword evidence="2" id="KW-1185">Reference proteome</keyword>
<protein>
    <recommendedName>
        <fullName evidence="3">Protein kinase domain-containing protein</fullName>
    </recommendedName>
</protein>
<evidence type="ECO:0000313" key="1">
    <source>
        <dbReference type="EMBL" id="OJA15169.1"/>
    </source>
</evidence>
<dbReference type="EMBL" id="LVVM01003295">
    <property type="protein sequence ID" value="OJA15169.1"/>
    <property type="molecule type" value="Genomic_DNA"/>
</dbReference>
<gene>
    <name evidence="1" type="ORF">AZE42_10081</name>
</gene>
<proteinExistence type="predicted"/>
<dbReference type="InterPro" id="IPR011009">
    <property type="entry name" value="Kinase-like_dom_sf"/>
</dbReference>
<evidence type="ECO:0000313" key="2">
    <source>
        <dbReference type="Proteomes" id="UP000183567"/>
    </source>
</evidence>
<dbReference type="Proteomes" id="UP000183567">
    <property type="component" value="Unassembled WGS sequence"/>
</dbReference>
<reference evidence="1 2" key="1">
    <citation type="submission" date="2016-03" db="EMBL/GenBank/DDBJ databases">
        <title>Comparative genomics of the ectomycorrhizal sister species Rhizopogon vinicolor and Rhizopogon vesiculosus (Basidiomycota: Boletales) reveals a divergence of the mating type B locus.</title>
        <authorList>
            <person name="Mujic A.B."/>
            <person name="Kuo A."/>
            <person name="Tritt A."/>
            <person name="Lipzen A."/>
            <person name="Chen C."/>
            <person name="Johnson J."/>
            <person name="Sharma A."/>
            <person name="Barry K."/>
            <person name="Grigoriev I.V."/>
            <person name="Spatafora J.W."/>
        </authorList>
    </citation>
    <scope>NUCLEOTIDE SEQUENCE [LARGE SCALE GENOMIC DNA]</scope>
    <source>
        <strain evidence="1 2">AM-OR11-056</strain>
    </source>
</reference>